<gene>
    <name evidence="3" type="ORF">CL943_00895</name>
</gene>
<reference evidence="4" key="1">
    <citation type="submission" date="2017-09" db="EMBL/GenBank/DDBJ databases">
        <title>The Reconstruction of 2,631 Draft Metagenome-Assembled Genomes from the Global Oceans.</title>
        <authorList>
            <person name="Tully B.J."/>
            <person name="Graham E.D."/>
            <person name="Heidelberg J.F."/>
        </authorList>
    </citation>
    <scope>NUCLEOTIDE SEQUENCE [LARGE SCALE GENOMIC DNA]</scope>
</reference>
<keyword evidence="1" id="KW-0175">Coiled coil</keyword>
<proteinExistence type="predicted"/>
<evidence type="ECO:0000313" key="4">
    <source>
        <dbReference type="Proteomes" id="UP000226592"/>
    </source>
</evidence>
<accession>A0A2D6M0A3</accession>
<evidence type="ECO:0000256" key="2">
    <source>
        <dbReference type="SAM" id="Phobius"/>
    </source>
</evidence>
<keyword evidence="2" id="KW-0472">Membrane</keyword>
<feature type="transmembrane region" description="Helical" evidence="2">
    <location>
        <begin position="502"/>
        <end position="523"/>
    </location>
</feature>
<dbReference type="EMBL" id="NZBU01000003">
    <property type="protein sequence ID" value="MAG21848.1"/>
    <property type="molecule type" value="Genomic_DNA"/>
</dbReference>
<feature type="coiled-coil region" evidence="1">
    <location>
        <begin position="529"/>
        <end position="585"/>
    </location>
</feature>
<evidence type="ECO:0000256" key="1">
    <source>
        <dbReference type="SAM" id="Coils"/>
    </source>
</evidence>
<sequence length="590" mass="64494">MIGQNTKIVALLVFFIFVSLLAQGAGCDDCGGPVPGKECSFYGCDKDRCIAQIIDDCCGNNKCELGESFGSCSNDCEPQTIDFELLNPDRTEGFFKGEPVLFKIKLSSENSNVVGAEAVLSGVFGKIVLYDDGEHEDEIASDGIYANRFFIDPEVKGSRPALSLKATLGEVTEVKYYSFQIDPTLGVELDVNTNHRLGNVIPIKGIVKKKEHRFALPLKIKIMRGQTQLFETDTESALDGSFQTEFRTTLLDPNGTWTIGVYGADANSNSISHEQEIKLLKPDEAAFLKVEIEGIEQSYKRGSEIVINATVKDDSGKAIENASMRLFSPLHEEIEKMLPDGVGRYTGSYTIPYDLSLGSQEISVSASKSGEGGTMAGSAAVRFKVEKAVINIEVFSPDKRHYQIGENIAPEVFLSYSETEWVLKADVKAVIQHVETGAEDIDLELQPVAGGLFSTNYSLSDNDEGLIKLVITVVDDAGNEGYSESVLLVSGTSLGFVAGENIIPIAVGLIVLVGAGLFARNLLLKKGTREELLKRRKQLNSLAEELQKKYFDENAIPTEKYQELIKTYETELGEVEKKMGELDKSAKTSK</sequence>
<keyword evidence="2" id="KW-0812">Transmembrane</keyword>
<dbReference type="NCBIfam" id="NF041940">
    <property type="entry name" value="choice_anch_X"/>
    <property type="match status" value="1"/>
</dbReference>
<dbReference type="Proteomes" id="UP000226592">
    <property type="component" value="Unassembled WGS sequence"/>
</dbReference>
<evidence type="ECO:0000313" key="3">
    <source>
        <dbReference type="EMBL" id="MAG21848.1"/>
    </source>
</evidence>
<keyword evidence="2" id="KW-1133">Transmembrane helix</keyword>
<organism evidence="3 4">
    <name type="scientific">Candidatus Iainarchaeum sp</name>
    <dbReference type="NCBI Taxonomy" id="3101447"/>
    <lineage>
        <taxon>Archaea</taxon>
        <taxon>Candidatus Iainarchaeota</taxon>
        <taxon>Candidatus Iainarchaeia</taxon>
        <taxon>Candidatus Iainarchaeales</taxon>
        <taxon>Candidatus Iainarchaeaceae</taxon>
        <taxon>Candidatus Iainarchaeum</taxon>
    </lineage>
</organism>
<comment type="caution">
    <text evidence="3">The sequence shown here is derived from an EMBL/GenBank/DDBJ whole genome shotgun (WGS) entry which is preliminary data.</text>
</comment>
<protein>
    <submittedName>
        <fullName evidence="3">Uncharacterized protein</fullName>
    </submittedName>
</protein>
<dbReference type="AlphaFoldDB" id="A0A2D6M0A3"/>
<name>A0A2D6M0A3_9ARCH</name>